<dbReference type="GO" id="GO:0003677">
    <property type="term" value="F:DNA binding"/>
    <property type="evidence" value="ECO:0007669"/>
    <property type="project" value="UniProtKB-KW"/>
</dbReference>
<feature type="compositionally biased region" description="Polar residues" evidence="2">
    <location>
        <begin position="298"/>
        <end position="313"/>
    </location>
</feature>
<reference evidence="4 5" key="1">
    <citation type="submission" date="2020-10" db="EMBL/GenBank/DDBJ databases">
        <authorList>
            <person name="Klimov P.B."/>
            <person name="Dyachkov S.M."/>
            <person name="Chetverikov P.E."/>
        </authorList>
    </citation>
    <scope>NUCLEOTIDE SEQUENCE [LARGE SCALE GENOMIC DNA]</scope>
    <source>
        <strain evidence="4">BMOC 18-1129-001#AD2665</strain>
        <tissue evidence="4">Entire mites</tissue>
    </source>
</reference>
<dbReference type="Pfam" id="PF18326">
    <property type="entry name" value="RFX5_N"/>
    <property type="match status" value="1"/>
</dbReference>
<dbReference type="InterPro" id="IPR036390">
    <property type="entry name" value="WH_DNA-bd_sf"/>
</dbReference>
<dbReference type="Gene3D" id="6.10.140.1290">
    <property type="match status" value="1"/>
</dbReference>
<dbReference type="Proteomes" id="UP000825002">
    <property type="component" value="Unassembled WGS sequence"/>
</dbReference>
<dbReference type="PANTHER" id="PTHR12619:SF21">
    <property type="entry name" value="RFX-TYPE WINGED-HELIX DOMAIN-CONTAINING PROTEIN"/>
    <property type="match status" value="1"/>
</dbReference>
<dbReference type="Pfam" id="PF02257">
    <property type="entry name" value="RFX_DNA_binding"/>
    <property type="match status" value="1"/>
</dbReference>
<feature type="compositionally biased region" description="Polar residues" evidence="2">
    <location>
        <begin position="181"/>
        <end position="198"/>
    </location>
</feature>
<evidence type="ECO:0000256" key="2">
    <source>
        <dbReference type="SAM" id="MobiDB-lite"/>
    </source>
</evidence>
<dbReference type="Gene3D" id="1.10.10.10">
    <property type="entry name" value="Winged helix-like DNA-binding domain superfamily/Winged helix DNA-binding domain"/>
    <property type="match status" value="1"/>
</dbReference>
<feature type="region of interest" description="Disordered" evidence="2">
    <location>
        <begin position="298"/>
        <end position="349"/>
    </location>
</feature>
<dbReference type="InterPro" id="IPR003150">
    <property type="entry name" value="DNA-bd_RFX"/>
</dbReference>
<dbReference type="InterPro" id="IPR036388">
    <property type="entry name" value="WH-like_DNA-bd_sf"/>
</dbReference>
<feature type="region of interest" description="Disordered" evidence="2">
    <location>
        <begin position="65"/>
        <end position="86"/>
    </location>
</feature>
<evidence type="ECO:0000313" key="4">
    <source>
        <dbReference type="EMBL" id="KAG9509299.1"/>
    </source>
</evidence>
<proteinExistence type="predicted"/>
<comment type="caution">
    <text evidence="4">The sequence shown here is derived from an EMBL/GenBank/DDBJ whole genome shotgun (WGS) entry which is preliminary data.</text>
</comment>
<dbReference type="PROSITE" id="PS51526">
    <property type="entry name" value="RFX_DBD"/>
    <property type="match status" value="1"/>
</dbReference>
<evidence type="ECO:0000256" key="1">
    <source>
        <dbReference type="ARBA" id="ARBA00023125"/>
    </source>
</evidence>
<feature type="region of interest" description="Disordered" evidence="2">
    <location>
        <begin position="181"/>
        <end position="223"/>
    </location>
</feature>
<keyword evidence="5" id="KW-1185">Reference proteome</keyword>
<dbReference type="PANTHER" id="PTHR12619">
    <property type="entry name" value="RFX TRANSCRIPTION FACTOR FAMILY"/>
    <property type="match status" value="1"/>
</dbReference>
<protein>
    <submittedName>
        <fullName evidence="4">DNA-binding protein RFX5</fullName>
    </submittedName>
</protein>
<evidence type="ECO:0000259" key="3">
    <source>
        <dbReference type="PROSITE" id="PS51526"/>
    </source>
</evidence>
<keyword evidence="1 4" id="KW-0238">DNA-binding</keyword>
<feature type="compositionally biased region" description="Polar residues" evidence="2">
    <location>
        <begin position="339"/>
        <end position="349"/>
    </location>
</feature>
<sequence>MKKVCTISKTPSNLGSLTPSPTSCSYPTSYLSDEQMSKINSLVREIEKLSDVEKLLLYLQLPGGTPGDSEVSRNKTKSGASPFSKKADREITQTYTWILSHLEEDSNVSLPKQEVYDEYRAFCIDHNLEPLCVADFGKAMKHAFPKVKPRRLGQRGNSRYCYSGLRKKFRVHPPTLPDISEASSLSSFGNNAADSSNGDGSGMSVVISSNPSESSVSPTEMGNMNKQDEINIMDERLDCAQTGISNSSMSENLHNTSASVTHNFIDSHSNDSTCDIALSEHRILSMSLTEIAQQNTLPLQTLSSKNDNTNDQNQSKRRKRSVSQRKTSVDVQVKRSPESCPSNLSSNVQMLPPEQNQTMPLDSIEPTFCISNDCSRAVNQIIRMQPNFKRPTVACDPTVDGFCEVPASEDSYLRAPTDPTGTTATASIISHVPSDSSAALGTQVSVSEADSVVTNPTDHHINGQRHLIVQPRSEVVKNVSSYAHSNHQVLRQPAFTDPRLSHHLSQMGSLAPTSRYSTIQSASNFKCSSFNGALLETTYASTHQDLAHRVQSESLQPERTTQYDNIYSSNGIIQQVQPDDMVPTSSASMPIIAYGAPQSMSSPNNVAVQDFQQFHHNNSHMNSMCSPFVSPRSSPNPFMAYNQLDWDDNYND</sequence>
<organism evidence="4 5">
    <name type="scientific">Fragariocoptes setiger</name>
    <dbReference type="NCBI Taxonomy" id="1670756"/>
    <lineage>
        <taxon>Eukaryota</taxon>
        <taxon>Metazoa</taxon>
        <taxon>Ecdysozoa</taxon>
        <taxon>Arthropoda</taxon>
        <taxon>Chelicerata</taxon>
        <taxon>Arachnida</taxon>
        <taxon>Acari</taxon>
        <taxon>Acariformes</taxon>
        <taxon>Trombidiformes</taxon>
        <taxon>Prostigmata</taxon>
        <taxon>Eupodina</taxon>
        <taxon>Eriophyoidea</taxon>
        <taxon>Phytoptidae</taxon>
        <taxon>Fragariocoptes</taxon>
    </lineage>
</organism>
<dbReference type="SUPFAM" id="SSF46785">
    <property type="entry name" value="Winged helix' DNA-binding domain"/>
    <property type="match status" value="1"/>
</dbReference>
<feature type="compositionally biased region" description="Low complexity" evidence="2">
    <location>
        <begin position="204"/>
        <end position="217"/>
    </location>
</feature>
<accession>A0ABQ7S793</accession>
<feature type="domain" description="RFX-type winged-helix" evidence="3">
    <location>
        <begin position="94"/>
        <end position="169"/>
    </location>
</feature>
<gene>
    <name evidence="4" type="primary">RFX5</name>
    <name evidence="4" type="ORF">GZH46_02188</name>
</gene>
<name>A0ABQ7S793_9ACAR</name>
<dbReference type="EMBL" id="JAIFTH010000554">
    <property type="protein sequence ID" value="KAG9509299.1"/>
    <property type="molecule type" value="Genomic_DNA"/>
</dbReference>
<evidence type="ECO:0000313" key="5">
    <source>
        <dbReference type="Proteomes" id="UP000825002"/>
    </source>
</evidence>
<dbReference type="InterPro" id="IPR039779">
    <property type="entry name" value="RFX-like"/>
</dbReference>